<feature type="region of interest" description="Disordered" evidence="1">
    <location>
        <begin position="1"/>
        <end position="20"/>
    </location>
</feature>
<organism evidence="2">
    <name type="scientific">Cucumis melo</name>
    <name type="common">Muskmelon</name>
    <dbReference type="NCBI Taxonomy" id="3656"/>
    <lineage>
        <taxon>Eukaryota</taxon>
        <taxon>Viridiplantae</taxon>
        <taxon>Streptophyta</taxon>
        <taxon>Embryophyta</taxon>
        <taxon>Tracheophyta</taxon>
        <taxon>Spermatophyta</taxon>
        <taxon>Magnoliopsida</taxon>
        <taxon>eudicotyledons</taxon>
        <taxon>Gunneridae</taxon>
        <taxon>Pentapetalae</taxon>
        <taxon>rosids</taxon>
        <taxon>fabids</taxon>
        <taxon>Cucurbitales</taxon>
        <taxon>Cucurbitaceae</taxon>
        <taxon>Benincaseae</taxon>
        <taxon>Cucumis</taxon>
    </lineage>
</organism>
<proteinExistence type="predicted"/>
<evidence type="ECO:0000256" key="1">
    <source>
        <dbReference type="SAM" id="MobiDB-lite"/>
    </source>
</evidence>
<dbReference type="Gramene" id="MELO3C018342.2.1">
    <property type="protein sequence ID" value="MELO3C018342.2.1"/>
    <property type="gene ID" value="MELO3C018342.2"/>
</dbReference>
<accession>A0A9I9DH27</accession>
<dbReference type="AlphaFoldDB" id="A0A9I9DH27"/>
<feature type="region of interest" description="Disordered" evidence="1">
    <location>
        <begin position="60"/>
        <end position="83"/>
    </location>
</feature>
<name>A0A9I9DH27_CUCME</name>
<dbReference type="EnsemblPlants" id="MELO3C018342.2.1">
    <property type="protein sequence ID" value="MELO3C018342.2.1"/>
    <property type="gene ID" value="MELO3C018342.2"/>
</dbReference>
<sequence length="83" mass="9432">MGLVQSGSVSSKLNSRGQTEMVKWRLSMEKRCGREARCFGRELSLDDSLWLHNEENRRKTTDKGWSNRVKMVGRKMTGEGGGL</sequence>
<evidence type="ECO:0000313" key="2">
    <source>
        <dbReference type="EnsemblPlants" id="MELO3C018342.2.1"/>
    </source>
</evidence>
<feature type="compositionally biased region" description="Polar residues" evidence="1">
    <location>
        <begin position="1"/>
        <end position="18"/>
    </location>
</feature>
<reference evidence="2" key="1">
    <citation type="submission" date="2023-03" db="UniProtKB">
        <authorList>
            <consortium name="EnsemblPlants"/>
        </authorList>
    </citation>
    <scope>IDENTIFICATION</scope>
</reference>
<protein>
    <submittedName>
        <fullName evidence="2">Uncharacterized protein</fullName>
    </submittedName>
</protein>